<keyword evidence="5" id="KW-1185">Reference proteome</keyword>
<dbReference type="Pfam" id="PF01135">
    <property type="entry name" value="PCMT"/>
    <property type="match status" value="1"/>
</dbReference>
<organism evidence="4 5">
    <name type="scientific">Roseococcus pinisoli</name>
    <dbReference type="NCBI Taxonomy" id="2835040"/>
    <lineage>
        <taxon>Bacteria</taxon>
        <taxon>Pseudomonadati</taxon>
        <taxon>Pseudomonadota</taxon>
        <taxon>Alphaproteobacteria</taxon>
        <taxon>Acetobacterales</taxon>
        <taxon>Roseomonadaceae</taxon>
        <taxon>Roseococcus</taxon>
    </lineage>
</organism>
<dbReference type="InterPro" id="IPR000682">
    <property type="entry name" value="PCMT"/>
</dbReference>
<evidence type="ECO:0000313" key="5">
    <source>
        <dbReference type="Proteomes" id="UP000766336"/>
    </source>
</evidence>
<comment type="similarity">
    <text evidence="1">Belongs to the methyltransferase superfamily. L-isoaspartyl/D-aspartyl protein methyltransferase family.</text>
</comment>
<accession>A0ABS5QCF5</accession>
<dbReference type="SUPFAM" id="SSF53335">
    <property type="entry name" value="S-adenosyl-L-methionine-dependent methyltransferases"/>
    <property type="match status" value="1"/>
</dbReference>
<evidence type="ECO:0000256" key="2">
    <source>
        <dbReference type="ARBA" id="ARBA00013346"/>
    </source>
</evidence>
<protein>
    <recommendedName>
        <fullName evidence="2">Protein-L-isoaspartate O-methyltransferase</fullName>
    </recommendedName>
    <alternativeName>
        <fullName evidence="3">Protein L-isoaspartyl methyltransferase</fullName>
    </alternativeName>
</protein>
<name>A0ABS5QCF5_9PROT</name>
<evidence type="ECO:0000256" key="3">
    <source>
        <dbReference type="ARBA" id="ARBA00030757"/>
    </source>
</evidence>
<gene>
    <name evidence="4" type="ORF">KHU32_10480</name>
</gene>
<reference evidence="4 5" key="1">
    <citation type="submission" date="2021-05" db="EMBL/GenBank/DDBJ databases">
        <title>Roseococcus sp. XZZS9, whole genome shotgun sequencing project.</title>
        <authorList>
            <person name="Zhao G."/>
            <person name="Shen L."/>
        </authorList>
    </citation>
    <scope>NUCLEOTIDE SEQUENCE [LARGE SCALE GENOMIC DNA]</scope>
    <source>
        <strain evidence="4 5">XZZS9</strain>
    </source>
</reference>
<sequence>MKMAHSLVTETPLAEMPRVEEDFALARRFMLDCQLTPNGITDPLLLGAMGEIPREAFVPEALRARVYADDAVPLGEGRTLLAPMVLAKMIQLALVQPGERALVLAAGTGYGAAVLARMGLIVTGVESEAGFVEAARQAVDFALEGNRPTLVEGDAKAGQPAGAPYRVILIEGAVESLPRELASQLGEGGRLVVILRRRGEPGRIVMLRKLGGGLTEVVGPDAVGPLLPDFAPPPGFVF</sequence>
<dbReference type="InterPro" id="IPR029063">
    <property type="entry name" value="SAM-dependent_MTases_sf"/>
</dbReference>
<evidence type="ECO:0000256" key="1">
    <source>
        <dbReference type="ARBA" id="ARBA00005369"/>
    </source>
</evidence>
<comment type="caution">
    <text evidence="4">The sequence shown here is derived from an EMBL/GenBank/DDBJ whole genome shotgun (WGS) entry which is preliminary data.</text>
</comment>
<dbReference type="CDD" id="cd02440">
    <property type="entry name" value="AdoMet_MTases"/>
    <property type="match status" value="1"/>
</dbReference>
<proteinExistence type="inferred from homology"/>
<dbReference type="PANTHER" id="PTHR11579">
    <property type="entry name" value="PROTEIN-L-ISOASPARTATE O-METHYLTRANSFERASE"/>
    <property type="match status" value="1"/>
</dbReference>
<evidence type="ECO:0000313" key="4">
    <source>
        <dbReference type="EMBL" id="MBS7811365.1"/>
    </source>
</evidence>
<dbReference type="Gene3D" id="3.40.50.150">
    <property type="entry name" value="Vaccinia Virus protein VP39"/>
    <property type="match status" value="1"/>
</dbReference>
<dbReference type="PANTHER" id="PTHR11579:SF18">
    <property type="entry name" value="PROTEIN-L-ISOASPARTATE O-METHYLTRANSFERASE"/>
    <property type="match status" value="1"/>
</dbReference>
<dbReference type="Proteomes" id="UP000766336">
    <property type="component" value="Unassembled WGS sequence"/>
</dbReference>
<dbReference type="EMBL" id="JAHCDA010000002">
    <property type="protein sequence ID" value="MBS7811365.1"/>
    <property type="molecule type" value="Genomic_DNA"/>
</dbReference>